<dbReference type="Proteomes" id="UP000218811">
    <property type="component" value="Unassembled WGS sequence"/>
</dbReference>
<sequence>MANLGWTPPGTHMLSAPLNRVTLENQTQHSVAITHRIGHAEANTTFHLAQWELEESATVQGLHANPNLDPINSLLAHQYVFPPHPEGDNFIMRWVVILMIWGTKVDSWVTSFTKEYYQGGQWQISWDQFVWELYQKFDDPDLEKKAAVEAEHLKMEAGKGKEYFQKL</sequence>
<gene>
    <name evidence="1" type="ORF">WOLCODRAFT_151804</name>
</gene>
<accession>A0A2H3JSH5</accession>
<dbReference type="AlphaFoldDB" id="A0A2H3JSH5"/>
<reference evidence="1 2" key="1">
    <citation type="journal article" date="2012" name="Science">
        <title>The Paleozoic origin of enzymatic lignin decomposition reconstructed from 31 fungal genomes.</title>
        <authorList>
            <person name="Floudas D."/>
            <person name="Binder M."/>
            <person name="Riley R."/>
            <person name="Barry K."/>
            <person name="Blanchette R.A."/>
            <person name="Henrissat B."/>
            <person name="Martinez A.T."/>
            <person name="Otillar R."/>
            <person name="Spatafora J.W."/>
            <person name="Yadav J.S."/>
            <person name="Aerts A."/>
            <person name="Benoit I."/>
            <person name="Boyd A."/>
            <person name="Carlson A."/>
            <person name="Copeland A."/>
            <person name="Coutinho P.M."/>
            <person name="de Vries R.P."/>
            <person name="Ferreira P."/>
            <person name="Findley K."/>
            <person name="Foster B."/>
            <person name="Gaskell J."/>
            <person name="Glotzer D."/>
            <person name="Gorecki P."/>
            <person name="Heitman J."/>
            <person name="Hesse C."/>
            <person name="Hori C."/>
            <person name="Igarashi K."/>
            <person name="Jurgens J.A."/>
            <person name="Kallen N."/>
            <person name="Kersten P."/>
            <person name="Kohler A."/>
            <person name="Kuees U."/>
            <person name="Kumar T.K.A."/>
            <person name="Kuo A."/>
            <person name="LaButti K."/>
            <person name="Larrondo L.F."/>
            <person name="Lindquist E."/>
            <person name="Ling A."/>
            <person name="Lombard V."/>
            <person name="Lucas S."/>
            <person name="Lundell T."/>
            <person name="Martin R."/>
            <person name="McLaughlin D.J."/>
            <person name="Morgenstern I."/>
            <person name="Morin E."/>
            <person name="Murat C."/>
            <person name="Nagy L.G."/>
            <person name="Nolan M."/>
            <person name="Ohm R.A."/>
            <person name="Patyshakuliyeva A."/>
            <person name="Rokas A."/>
            <person name="Ruiz-Duenas F.J."/>
            <person name="Sabat G."/>
            <person name="Salamov A."/>
            <person name="Samejima M."/>
            <person name="Schmutz J."/>
            <person name="Slot J.C."/>
            <person name="St John F."/>
            <person name="Stenlid J."/>
            <person name="Sun H."/>
            <person name="Sun S."/>
            <person name="Syed K."/>
            <person name="Tsang A."/>
            <person name="Wiebenga A."/>
            <person name="Young D."/>
            <person name="Pisabarro A."/>
            <person name="Eastwood D.C."/>
            <person name="Martin F."/>
            <person name="Cullen D."/>
            <person name="Grigoriev I.V."/>
            <person name="Hibbett D.S."/>
        </authorList>
    </citation>
    <scope>NUCLEOTIDE SEQUENCE [LARGE SCALE GENOMIC DNA]</scope>
    <source>
        <strain evidence="1 2">MD-104</strain>
    </source>
</reference>
<organism evidence="1 2">
    <name type="scientific">Wolfiporia cocos (strain MD-104)</name>
    <name type="common">Brown rot fungus</name>
    <dbReference type="NCBI Taxonomy" id="742152"/>
    <lineage>
        <taxon>Eukaryota</taxon>
        <taxon>Fungi</taxon>
        <taxon>Dikarya</taxon>
        <taxon>Basidiomycota</taxon>
        <taxon>Agaricomycotina</taxon>
        <taxon>Agaricomycetes</taxon>
        <taxon>Polyporales</taxon>
        <taxon>Phaeolaceae</taxon>
        <taxon>Wolfiporia</taxon>
    </lineage>
</organism>
<dbReference type="EMBL" id="KB468113">
    <property type="protein sequence ID" value="PCH41749.1"/>
    <property type="molecule type" value="Genomic_DNA"/>
</dbReference>
<name>A0A2H3JSH5_WOLCO</name>
<keyword evidence="2" id="KW-1185">Reference proteome</keyword>
<protein>
    <submittedName>
        <fullName evidence="1">Uncharacterized protein</fullName>
    </submittedName>
</protein>
<proteinExistence type="predicted"/>
<evidence type="ECO:0000313" key="2">
    <source>
        <dbReference type="Proteomes" id="UP000218811"/>
    </source>
</evidence>
<evidence type="ECO:0000313" key="1">
    <source>
        <dbReference type="EMBL" id="PCH41749.1"/>
    </source>
</evidence>